<reference evidence="1 2" key="1">
    <citation type="submission" date="2016-02" db="EMBL/GenBank/DDBJ databases">
        <authorList>
            <person name="Wen L."/>
            <person name="He K."/>
            <person name="Yang H."/>
        </authorList>
    </citation>
    <scope>NUCLEOTIDE SEQUENCE [LARGE SCALE GENOMIC DNA]</scope>
    <source>
        <strain evidence="1">ShG14-8</strain>
    </source>
</reference>
<comment type="caution">
    <text evidence="1">The sequence shown here is derived from an EMBL/GenBank/DDBJ whole genome shotgun (WGS) entry which is preliminary data.</text>
</comment>
<dbReference type="EMBL" id="LSLI01000007">
    <property type="protein sequence ID" value="KXS33345.1"/>
    <property type="molecule type" value="Genomic_DNA"/>
</dbReference>
<evidence type="ECO:0000313" key="2">
    <source>
        <dbReference type="Proteomes" id="UP000070578"/>
    </source>
</evidence>
<organism evidence="1 2">
    <name type="scientific">Candidatus Gallionella acididurans</name>
    <dbReference type="NCBI Taxonomy" id="1796491"/>
    <lineage>
        <taxon>Bacteria</taxon>
        <taxon>Pseudomonadati</taxon>
        <taxon>Pseudomonadota</taxon>
        <taxon>Betaproteobacteria</taxon>
        <taxon>Nitrosomonadales</taxon>
        <taxon>Gallionellaceae</taxon>
        <taxon>Gallionella</taxon>
    </lineage>
</organism>
<proteinExistence type="predicted"/>
<gene>
    <name evidence="1" type="ORF">AWT59_0507</name>
</gene>
<dbReference type="Gene3D" id="3.30.530.20">
    <property type="match status" value="1"/>
</dbReference>
<sequence length="158" mass="18412">MKYHFVTVWRIEAPLEAVCEAIYHSLNWPLWWRNVERVEELIRGDEQGIGSVRRYSWKGRLPYRLTFDIHVMHVEPLAAIEGIASGDVEGQGRWSFSAEGTVSIVRFEWQVYTTPAWMNFMALFARPLIKWNHDSVMRQGGKALARMLNARLVDIAHN</sequence>
<dbReference type="Proteomes" id="UP000070578">
    <property type="component" value="Unassembled WGS sequence"/>
</dbReference>
<dbReference type="InterPro" id="IPR023393">
    <property type="entry name" value="START-like_dom_sf"/>
</dbReference>
<dbReference type="SUPFAM" id="SSF55961">
    <property type="entry name" value="Bet v1-like"/>
    <property type="match status" value="1"/>
</dbReference>
<evidence type="ECO:0000313" key="1">
    <source>
        <dbReference type="EMBL" id="KXS33345.1"/>
    </source>
</evidence>
<reference evidence="1 2" key="2">
    <citation type="submission" date="2016-03" db="EMBL/GenBank/DDBJ databases">
        <title>New uncultured bacterium of the family Gallionellaceae from acid mine drainage: description and reconstruction of genome based on metagenomic analysis of microbial community.</title>
        <authorList>
            <person name="Kadnikov V."/>
            <person name="Ivasenko D."/>
            <person name="Beletsky A."/>
            <person name="Mardanov A."/>
            <person name="Danilova E."/>
            <person name="Pimenov N."/>
            <person name="Karnachuk O."/>
            <person name="Ravin N."/>
        </authorList>
    </citation>
    <scope>NUCLEOTIDE SEQUENCE [LARGE SCALE GENOMIC DNA]</scope>
    <source>
        <strain evidence="1">ShG14-8</strain>
    </source>
</reference>
<protein>
    <submittedName>
        <fullName evidence="1">Polyketide cyclase</fullName>
    </submittedName>
</protein>
<dbReference type="CDD" id="cd07824">
    <property type="entry name" value="SRPBCC_6"/>
    <property type="match status" value="1"/>
</dbReference>
<dbReference type="AlphaFoldDB" id="A0A139BXB7"/>
<name>A0A139BXB7_9PROT</name>
<accession>A0A139BXB7</accession>